<evidence type="ECO:0000313" key="2">
    <source>
        <dbReference type="Proteomes" id="UP000465866"/>
    </source>
</evidence>
<dbReference type="EMBL" id="AP022569">
    <property type="protein sequence ID" value="BBX44722.1"/>
    <property type="molecule type" value="Genomic_DNA"/>
</dbReference>
<protein>
    <submittedName>
        <fullName evidence="1">Uncharacterized protein</fullName>
    </submittedName>
</protein>
<gene>
    <name evidence="1" type="ORF">MCOO_07370</name>
</gene>
<accession>A0A7I7KTN7</accession>
<name>A0A7I7KTN7_9MYCO</name>
<keyword evidence="2" id="KW-1185">Reference proteome</keyword>
<proteinExistence type="predicted"/>
<sequence>MPRVAATVPIAVINGRLSDMAFKVRFTDKFNDYDTGDSYNFLEGGVLSIVYAANKAKSTEYHAPGQWMQVIAEPPHAPGQSGY</sequence>
<dbReference type="AlphaFoldDB" id="A0A7I7KTN7"/>
<dbReference type="Proteomes" id="UP000465866">
    <property type="component" value="Chromosome"/>
</dbReference>
<organism evidence="1 2">
    <name type="scientific">Mycobacterium cookii</name>
    <dbReference type="NCBI Taxonomy" id="1775"/>
    <lineage>
        <taxon>Bacteria</taxon>
        <taxon>Bacillati</taxon>
        <taxon>Actinomycetota</taxon>
        <taxon>Actinomycetes</taxon>
        <taxon>Mycobacteriales</taxon>
        <taxon>Mycobacteriaceae</taxon>
        <taxon>Mycobacterium</taxon>
    </lineage>
</organism>
<dbReference type="KEGG" id="mcoo:MCOO_07370"/>
<evidence type="ECO:0000313" key="1">
    <source>
        <dbReference type="EMBL" id="BBX44722.1"/>
    </source>
</evidence>
<reference evidence="1 2" key="1">
    <citation type="journal article" date="2019" name="Emerg. Microbes Infect.">
        <title>Comprehensive subspecies identification of 175 nontuberculous mycobacteria species based on 7547 genomic profiles.</title>
        <authorList>
            <person name="Matsumoto Y."/>
            <person name="Kinjo T."/>
            <person name="Motooka D."/>
            <person name="Nabeya D."/>
            <person name="Jung N."/>
            <person name="Uechi K."/>
            <person name="Horii T."/>
            <person name="Iida T."/>
            <person name="Fujita J."/>
            <person name="Nakamura S."/>
        </authorList>
    </citation>
    <scope>NUCLEOTIDE SEQUENCE [LARGE SCALE GENOMIC DNA]</scope>
    <source>
        <strain evidence="1 2">JCM 12404</strain>
    </source>
</reference>